<evidence type="ECO:0000313" key="1">
    <source>
        <dbReference type="EMBL" id="KAK7318554.1"/>
    </source>
</evidence>
<name>A0AAN9KJZ0_CLITE</name>
<accession>A0AAN9KJZ0</accession>
<sequence>MVGEYNRRRIGTVQINARFLAEKLRAFGLQYLCVSFSLSPFSLTSDISIFWCSVFLRSGSNGPQCTGLVLLVFRGFRALNLQIQVIGL</sequence>
<proteinExistence type="predicted"/>
<gene>
    <name evidence="1" type="ORF">RJT34_03257</name>
</gene>
<dbReference type="EMBL" id="JAYKXN010000001">
    <property type="protein sequence ID" value="KAK7318554.1"/>
    <property type="molecule type" value="Genomic_DNA"/>
</dbReference>
<organism evidence="1 2">
    <name type="scientific">Clitoria ternatea</name>
    <name type="common">Butterfly pea</name>
    <dbReference type="NCBI Taxonomy" id="43366"/>
    <lineage>
        <taxon>Eukaryota</taxon>
        <taxon>Viridiplantae</taxon>
        <taxon>Streptophyta</taxon>
        <taxon>Embryophyta</taxon>
        <taxon>Tracheophyta</taxon>
        <taxon>Spermatophyta</taxon>
        <taxon>Magnoliopsida</taxon>
        <taxon>eudicotyledons</taxon>
        <taxon>Gunneridae</taxon>
        <taxon>Pentapetalae</taxon>
        <taxon>rosids</taxon>
        <taxon>fabids</taxon>
        <taxon>Fabales</taxon>
        <taxon>Fabaceae</taxon>
        <taxon>Papilionoideae</taxon>
        <taxon>50 kb inversion clade</taxon>
        <taxon>NPAAA clade</taxon>
        <taxon>indigoferoid/millettioid clade</taxon>
        <taxon>Phaseoleae</taxon>
        <taxon>Clitoria</taxon>
    </lineage>
</organism>
<evidence type="ECO:0000313" key="2">
    <source>
        <dbReference type="Proteomes" id="UP001359559"/>
    </source>
</evidence>
<comment type="caution">
    <text evidence="1">The sequence shown here is derived from an EMBL/GenBank/DDBJ whole genome shotgun (WGS) entry which is preliminary data.</text>
</comment>
<keyword evidence="2" id="KW-1185">Reference proteome</keyword>
<dbReference type="AlphaFoldDB" id="A0AAN9KJZ0"/>
<protein>
    <submittedName>
        <fullName evidence="1">Uncharacterized protein</fullName>
    </submittedName>
</protein>
<dbReference type="Proteomes" id="UP001359559">
    <property type="component" value="Unassembled WGS sequence"/>
</dbReference>
<reference evidence="1 2" key="1">
    <citation type="submission" date="2024-01" db="EMBL/GenBank/DDBJ databases">
        <title>The genomes of 5 underutilized Papilionoideae crops provide insights into root nodulation and disease resistance.</title>
        <authorList>
            <person name="Yuan L."/>
        </authorList>
    </citation>
    <scope>NUCLEOTIDE SEQUENCE [LARGE SCALE GENOMIC DNA]</scope>
    <source>
        <strain evidence="1">LY-2023</strain>
        <tissue evidence="1">Leaf</tissue>
    </source>
</reference>